<comment type="caution">
    <text evidence="9">The sequence shown here is derived from an EMBL/GenBank/DDBJ whole genome shotgun (WGS) entry which is preliminary data.</text>
</comment>
<comment type="cofactor">
    <cofactor evidence="1">
        <name>[4Fe-4S] cluster</name>
        <dbReference type="ChEBI" id="CHEBI:49883"/>
    </cofactor>
</comment>
<evidence type="ECO:0000256" key="1">
    <source>
        <dbReference type="ARBA" id="ARBA00001966"/>
    </source>
</evidence>
<proteinExistence type="predicted"/>
<dbReference type="InterPro" id="IPR017900">
    <property type="entry name" value="4Fe4S_Fe_S_CS"/>
</dbReference>
<evidence type="ECO:0000256" key="2">
    <source>
        <dbReference type="ARBA" id="ARBA00022485"/>
    </source>
</evidence>
<evidence type="ECO:0000256" key="6">
    <source>
        <dbReference type="ARBA" id="ARBA00023004"/>
    </source>
</evidence>
<evidence type="ECO:0000313" key="10">
    <source>
        <dbReference type="Proteomes" id="UP000094056"/>
    </source>
</evidence>
<gene>
    <name evidence="9" type="ORF">SCARUB_04337</name>
</gene>
<evidence type="ECO:0000256" key="7">
    <source>
        <dbReference type="ARBA" id="ARBA00023014"/>
    </source>
</evidence>
<dbReference type="SUPFAM" id="SSF53323">
    <property type="entry name" value="Pyruvate-ferredoxin oxidoreductase, PFOR, domain III"/>
    <property type="match status" value="1"/>
</dbReference>
<dbReference type="PROSITE" id="PS51379">
    <property type="entry name" value="4FE4S_FER_2"/>
    <property type="match status" value="2"/>
</dbReference>
<name>A0A1E3X4K4_9BACT</name>
<evidence type="ECO:0000259" key="8">
    <source>
        <dbReference type="PROSITE" id="PS51379"/>
    </source>
</evidence>
<dbReference type="AlphaFoldDB" id="A0A1E3X4K4"/>
<evidence type="ECO:0000256" key="3">
    <source>
        <dbReference type="ARBA" id="ARBA00022723"/>
    </source>
</evidence>
<dbReference type="PANTHER" id="PTHR43724:SF2">
    <property type="entry name" value="PYRUVATE SYNTHASE SUBUNIT PORD"/>
    <property type="match status" value="1"/>
</dbReference>
<dbReference type="InterPro" id="IPR002869">
    <property type="entry name" value="Pyrv_flavodox_OxRed_cen"/>
</dbReference>
<accession>A0A1E3X4K4</accession>
<organism evidence="9 10">
    <name type="scientific">Candidatus Scalindua rubra</name>
    <dbReference type="NCBI Taxonomy" id="1872076"/>
    <lineage>
        <taxon>Bacteria</taxon>
        <taxon>Pseudomonadati</taxon>
        <taxon>Planctomycetota</taxon>
        <taxon>Candidatus Brocadiia</taxon>
        <taxon>Candidatus Brocadiales</taxon>
        <taxon>Candidatus Scalinduaceae</taxon>
        <taxon>Candidatus Scalindua</taxon>
    </lineage>
</organism>
<evidence type="ECO:0000256" key="4">
    <source>
        <dbReference type="ARBA" id="ARBA00022737"/>
    </source>
</evidence>
<dbReference type="PANTHER" id="PTHR43724">
    <property type="entry name" value="PYRUVATE SYNTHASE SUBUNIT PORD"/>
    <property type="match status" value="1"/>
</dbReference>
<reference evidence="9 10" key="1">
    <citation type="submission" date="2016-07" db="EMBL/GenBank/DDBJ databases">
        <title>Draft genome of Scalindua rubra, obtained from a brine-seawater interface in the Red Sea, sheds light on salt adaptation in anammox bacteria.</title>
        <authorList>
            <person name="Speth D.R."/>
            <person name="Lagkouvardos I."/>
            <person name="Wang Y."/>
            <person name="Qian P.-Y."/>
            <person name="Dutilh B.E."/>
            <person name="Jetten M.S."/>
        </authorList>
    </citation>
    <scope>NUCLEOTIDE SEQUENCE [LARGE SCALE GENOMIC DNA]</scope>
    <source>
        <strain evidence="9">BSI-1</strain>
    </source>
</reference>
<dbReference type="Gene3D" id="3.40.920.10">
    <property type="entry name" value="Pyruvate-ferredoxin oxidoreductase, PFOR, domain III"/>
    <property type="match status" value="1"/>
</dbReference>
<feature type="domain" description="4Fe-4S ferredoxin-type" evidence="8">
    <location>
        <begin position="190"/>
        <end position="219"/>
    </location>
</feature>
<dbReference type="NCBIfam" id="TIGR02179">
    <property type="entry name" value="PorD_KorD"/>
    <property type="match status" value="1"/>
</dbReference>
<keyword evidence="7" id="KW-0411">Iron-sulfur</keyword>
<dbReference type="Proteomes" id="UP000094056">
    <property type="component" value="Unassembled WGS sequence"/>
</dbReference>
<keyword evidence="6" id="KW-0408">Iron</keyword>
<keyword evidence="9" id="KW-0670">Pyruvate</keyword>
<dbReference type="Gene3D" id="3.30.70.20">
    <property type="match status" value="1"/>
</dbReference>
<evidence type="ECO:0000256" key="5">
    <source>
        <dbReference type="ARBA" id="ARBA00023002"/>
    </source>
</evidence>
<keyword evidence="5" id="KW-0560">Oxidoreductase</keyword>
<evidence type="ECO:0000313" key="9">
    <source>
        <dbReference type="EMBL" id="ODS30551.1"/>
    </source>
</evidence>
<keyword evidence="3" id="KW-0479">Metal-binding</keyword>
<keyword evidence="4" id="KW-0677">Repeat</keyword>
<dbReference type="GO" id="GO:0046872">
    <property type="term" value="F:metal ion binding"/>
    <property type="evidence" value="ECO:0007669"/>
    <property type="project" value="UniProtKB-KW"/>
</dbReference>
<sequence length="223" mass="24953">MSDQIANVFQGTWEGTITMVNTHYPASHVMETYKITGEIVTLDITDIVLNVIGKPILSSVAAASACKLTGVITKESLKEAVFKELMSIGLKKEVIKKNVQAALACFDRISEVHPGYFKPKKEEEKDEIVKLGYANPCLGSPSVYAEGNTRLKKTGNWRLFKPIIDYEECSRCLACFVHCPHSCISVDESGYPMIDYENCKGCFTCLDECPKKIISRKREIRAW</sequence>
<dbReference type="EMBL" id="MAYW01000209">
    <property type="protein sequence ID" value="ODS30551.1"/>
    <property type="molecule type" value="Genomic_DNA"/>
</dbReference>
<keyword evidence="2" id="KW-0004">4Fe-4S</keyword>
<protein>
    <submittedName>
        <fullName evidence="9">Pyruvate synthase gamma/delta subunit</fullName>
    </submittedName>
</protein>
<dbReference type="PROSITE" id="PS00198">
    <property type="entry name" value="4FE4S_FER_1"/>
    <property type="match status" value="2"/>
</dbReference>
<dbReference type="Pfam" id="PF01558">
    <property type="entry name" value="POR"/>
    <property type="match status" value="1"/>
</dbReference>
<dbReference type="InterPro" id="IPR017896">
    <property type="entry name" value="4Fe4S_Fe-S-bd"/>
</dbReference>
<dbReference type="SUPFAM" id="SSF54862">
    <property type="entry name" value="4Fe-4S ferredoxins"/>
    <property type="match status" value="1"/>
</dbReference>
<dbReference type="InterPro" id="IPR011898">
    <property type="entry name" value="PorD_KorD"/>
</dbReference>
<feature type="domain" description="4Fe-4S ferredoxin-type" evidence="8">
    <location>
        <begin position="160"/>
        <end position="189"/>
    </location>
</feature>
<dbReference type="InterPro" id="IPR019752">
    <property type="entry name" value="Pyrv/ketoisovalerate_OxRed_cat"/>
</dbReference>
<dbReference type="GO" id="GO:0051539">
    <property type="term" value="F:4 iron, 4 sulfur cluster binding"/>
    <property type="evidence" value="ECO:0007669"/>
    <property type="project" value="UniProtKB-KW"/>
</dbReference>
<dbReference type="GO" id="GO:0016625">
    <property type="term" value="F:oxidoreductase activity, acting on the aldehyde or oxo group of donors, iron-sulfur protein as acceptor"/>
    <property type="evidence" value="ECO:0007669"/>
    <property type="project" value="InterPro"/>
</dbReference>